<gene>
    <name evidence="2" type="ORF">EZ456_02005</name>
</gene>
<keyword evidence="1" id="KW-1133">Transmembrane helix</keyword>
<organism evidence="2 3">
    <name type="scientific">Pedobacter psychrodurus</name>
    <dbReference type="NCBI Taxonomy" id="2530456"/>
    <lineage>
        <taxon>Bacteria</taxon>
        <taxon>Pseudomonadati</taxon>
        <taxon>Bacteroidota</taxon>
        <taxon>Sphingobacteriia</taxon>
        <taxon>Sphingobacteriales</taxon>
        <taxon>Sphingobacteriaceae</taxon>
        <taxon>Pedobacter</taxon>
    </lineage>
</organism>
<accession>A0A4R0Q1J9</accession>
<sequence>MRFILKVTFLFIIIVLAYTLFLKVYPVKASYYSYLQENQIRAEDFHFGNQDYDVIIVGSSMSEGLTLPGLNKRSTTLNFIGGGSLTGLALIKQKKKLPKAIILETNWLERPLDENLIRPALSPLYSIFLNYLPFLQEKNHPINVLTGQVSSTTHAINFNEAMQYVSYNMGRNMEFENKYVDTLQIKESAEKIKKYVDYFEQHGVKIYMMELPAHPKMWSTKRNIETKRFVELYFKKASRIPPYPNLNALQTYDGNHLVESSREKYSTFLANFLIKNKNDWDRNL</sequence>
<dbReference type="AlphaFoldDB" id="A0A4R0Q1J9"/>
<proteinExistence type="predicted"/>
<evidence type="ECO:0000256" key="1">
    <source>
        <dbReference type="SAM" id="Phobius"/>
    </source>
</evidence>
<keyword evidence="1" id="KW-0812">Transmembrane</keyword>
<name>A0A4R0Q1J9_9SPHI</name>
<evidence type="ECO:0000313" key="2">
    <source>
        <dbReference type="EMBL" id="TCD28957.1"/>
    </source>
</evidence>
<keyword evidence="3" id="KW-1185">Reference proteome</keyword>
<feature type="transmembrane region" description="Helical" evidence="1">
    <location>
        <begin position="7"/>
        <end position="25"/>
    </location>
</feature>
<dbReference type="Proteomes" id="UP000293925">
    <property type="component" value="Unassembled WGS sequence"/>
</dbReference>
<comment type="caution">
    <text evidence="2">The sequence shown here is derived from an EMBL/GenBank/DDBJ whole genome shotgun (WGS) entry which is preliminary data.</text>
</comment>
<evidence type="ECO:0000313" key="3">
    <source>
        <dbReference type="Proteomes" id="UP000293925"/>
    </source>
</evidence>
<protein>
    <submittedName>
        <fullName evidence="2">Uncharacterized protein</fullName>
    </submittedName>
</protein>
<reference evidence="2 3" key="1">
    <citation type="submission" date="2019-02" db="EMBL/GenBank/DDBJ databases">
        <title>Pedobacter sp. RP-3-21 sp. nov., isolated from Arctic soil.</title>
        <authorList>
            <person name="Dahal R.H."/>
        </authorList>
    </citation>
    <scope>NUCLEOTIDE SEQUENCE [LARGE SCALE GENOMIC DNA]</scope>
    <source>
        <strain evidence="2 3">RP-3-21</strain>
    </source>
</reference>
<dbReference type="RefSeq" id="WP_131526842.1">
    <property type="nucleotide sequence ID" value="NZ_SJSO01000002.1"/>
</dbReference>
<dbReference type="OrthoDB" id="653624at2"/>
<dbReference type="EMBL" id="SJSO01000002">
    <property type="protein sequence ID" value="TCD28957.1"/>
    <property type="molecule type" value="Genomic_DNA"/>
</dbReference>
<keyword evidence="1" id="KW-0472">Membrane</keyword>